<dbReference type="SUPFAM" id="SSF51445">
    <property type="entry name" value="(Trans)glycosidases"/>
    <property type="match status" value="1"/>
</dbReference>
<accession>A0AA91JNG9</accession>
<dbReference type="GO" id="GO:0005975">
    <property type="term" value="P:carbohydrate metabolic process"/>
    <property type="evidence" value="ECO:0007669"/>
    <property type="project" value="InterPro"/>
</dbReference>
<evidence type="ECO:0000259" key="3">
    <source>
        <dbReference type="SMART" id="SM01217"/>
    </source>
</evidence>
<sequence length="799" mass="88196">MTYEIDYRTLVGKMTLEEKASLMSGENFWYSQSLPQYGIPAIMLTDGPHGLRKQIGDADHLGINGSIPATCFPTAATIANSWDVDLIREMGVALGTEAAAESISVVLGPGMNIKRDPLSGRNFEYFSEDPYLSGKLSSALIRGMQEKGIAACAKHFAVNSQEYLRMTIDEIVDKRALHELYLESFRMAVQEGKVISMMTSYNKVNGTYTNENDYLLDTVLKKTWGFDGLIVTDWGGNNDRVAGLKAGNQLEMPSTLGVTDLEIVNAVRSGDLEESILDTRVLEFLKVVDKIKPLPAEAADMEAHHEKAVDIASQSMVLLKNKDNCLPLNSKTKVAVIGDFAETPRYQGAGSSSINAYKLDNLLNALDETDIEVVAYAKGFERYGNTKKAVYDEALQAAGQADTLLVFLGLDESYESEGVDRSHLNLPQDQITLINQLTKLNKKIIVLLAGGAVMSLPFINEIDACIHTYLAGQGGGKALAKILTGEVNPSGKLSETYPLSYEEVSSAGYFPGKEAISEHRESIFIGYRYFDTKKIPVQFEFGFGLSYTSFTYNHVMFEDNHITLEVTNTGAVGGSDVVQVYVHKKDSPLMRADQELKGFAKVPLQAHEKKRVTIELSDHAFHFYNVETESWAIEEGAYEIRVGSSSRTIHQVIEVTKNGIQAPVTMCNIPKSYKELDIHNISDSDFEALVGYKLPDSNWDRKAPVNLNTSIVETATKGVVGKFVNWIILRMYKNKMKKGEPHAANAILLVQSMPFRTLSRMTGGSINEEMLAGMMMAVDGHFFKGTTKVIKNIPSKKSK</sequence>
<comment type="similarity">
    <text evidence="1">Belongs to the glycosyl hydrolase 3 family.</text>
</comment>
<feature type="domain" description="Fibronectin type III-like" evidence="3">
    <location>
        <begin position="576"/>
        <end position="646"/>
    </location>
</feature>
<dbReference type="Gene3D" id="3.20.20.300">
    <property type="entry name" value="Glycoside hydrolase, family 3, N-terminal domain"/>
    <property type="match status" value="2"/>
</dbReference>
<keyword evidence="2" id="KW-0378">Hydrolase</keyword>
<dbReference type="InterPro" id="IPR036962">
    <property type="entry name" value="Glyco_hydro_3_N_sf"/>
</dbReference>
<dbReference type="Pfam" id="PF14310">
    <property type="entry name" value="Fn3-like"/>
    <property type="match status" value="1"/>
</dbReference>
<dbReference type="FunFam" id="2.60.40.10:FF:000495">
    <property type="entry name" value="Periplasmic beta-glucosidase"/>
    <property type="match status" value="1"/>
</dbReference>
<protein>
    <submittedName>
        <fullName evidence="4">Thermostable beta-glucosidase B</fullName>
    </submittedName>
</protein>
<dbReference type="Gene3D" id="2.60.40.10">
    <property type="entry name" value="Immunoglobulins"/>
    <property type="match status" value="1"/>
</dbReference>
<dbReference type="AlphaFoldDB" id="A0AA91JNG9"/>
<dbReference type="InterPro" id="IPR002772">
    <property type="entry name" value="Glyco_hydro_3_C"/>
</dbReference>
<dbReference type="InterPro" id="IPR013783">
    <property type="entry name" value="Ig-like_fold"/>
</dbReference>
<dbReference type="InterPro" id="IPR050288">
    <property type="entry name" value="Cellulose_deg_GH3"/>
</dbReference>
<dbReference type="InterPro" id="IPR036881">
    <property type="entry name" value="Glyco_hydro_3_C_sf"/>
</dbReference>
<dbReference type="PANTHER" id="PTHR42715">
    <property type="entry name" value="BETA-GLUCOSIDASE"/>
    <property type="match status" value="1"/>
</dbReference>
<dbReference type="SUPFAM" id="SSF52279">
    <property type="entry name" value="Beta-D-glucan exohydrolase, C-terminal domain"/>
    <property type="match status" value="1"/>
</dbReference>
<evidence type="ECO:0000256" key="1">
    <source>
        <dbReference type="ARBA" id="ARBA00005336"/>
    </source>
</evidence>
<dbReference type="Pfam" id="PF00933">
    <property type="entry name" value="Glyco_hydro_3"/>
    <property type="match status" value="1"/>
</dbReference>
<dbReference type="Gene3D" id="3.40.50.1700">
    <property type="entry name" value="Glycoside hydrolase family 3 C-terminal domain"/>
    <property type="match status" value="2"/>
</dbReference>
<dbReference type="PRINTS" id="PR00133">
    <property type="entry name" value="GLHYDRLASE3"/>
</dbReference>
<dbReference type="Proteomes" id="UP000183039">
    <property type="component" value="Unassembled WGS sequence"/>
</dbReference>
<evidence type="ECO:0000313" key="5">
    <source>
        <dbReference type="Proteomes" id="UP000183039"/>
    </source>
</evidence>
<evidence type="ECO:0000256" key="2">
    <source>
        <dbReference type="ARBA" id="ARBA00022801"/>
    </source>
</evidence>
<comment type="caution">
    <text evidence="4">The sequence shown here is derived from an EMBL/GenBank/DDBJ whole genome shotgun (WGS) entry which is preliminary data.</text>
</comment>
<evidence type="ECO:0000313" key="4">
    <source>
        <dbReference type="EMBL" id="OJG89325.1"/>
    </source>
</evidence>
<dbReference type="InterPro" id="IPR001764">
    <property type="entry name" value="Glyco_hydro_3_N"/>
</dbReference>
<dbReference type="SMART" id="SM01217">
    <property type="entry name" value="Fn3_like"/>
    <property type="match status" value="1"/>
</dbReference>
<gene>
    <name evidence="4" type="ORF">RV15_GL001632</name>
</gene>
<dbReference type="Pfam" id="PF01915">
    <property type="entry name" value="Glyco_hydro_3_C"/>
    <property type="match status" value="1"/>
</dbReference>
<reference evidence="4 5" key="1">
    <citation type="submission" date="2014-12" db="EMBL/GenBank/DDBJ databases">
        <title>Draft genome sequences of 29 type strains of Enterococci.</title>
        <authorList>
            <person name="Zhong Z."/>
            <person name="Sun Z."/>
            <person name="Liu W."/>
            <person name="Zhang W."/>
            <person name="Zhang H."/>
        </authorList>
    </citation>
    <scope>NUCLEOTIDE SEQUENCE [LARGE SCALE GENOMIC DNA]</scope>
    <source>
        <strain evidence="4 5">DSM 22801</strain>
    </source>
</reference>
<proteinExistence type="inferred from homology"/>
<dbReference type="RefSeq" id="WP_245791384.1">
    <property type="nucleotide sequence ID" value="NZ_JXLC01000023.1"/>
</dbReference>
<dbReference type="GO" id="GO:0008422">
    <property type="term" value="F:beta-glucosidase activity"/>
    <property type="evidence" value="ECO:0007669"/>
    <property type="project" value="UniProtKB-ARBA"/>
</dbReference>
<dbReference type="PANTHER" id="PTHR42715:SF10">
    <property type="entry name" value="BETA-GLUCOSIDASE"/>
    <property type="match status" value="1"/>
</dbReference>
<name>A0AA91JNG9_9ENTE</name>
<organism evidence="4 5">
    <name type="scientific">Enterococcus silesiacus</name>
    <dbReference type="NCBI Taxonomy" id="332949"/>
    <lineage>
        <taxon>Bacteria</taxon>
        <taxon>Bacillati</taxon>
        <taxon>Bacillota</taxon>
        <taxon>Bacilli</taxon>
        <taxon>Lactobacillales</taxon>
        <taxon>Enterococcaceae</taxon>
        <taxon>Enterococcus</taxon>
    </lineage>
</organism>
<dbReference type="InterPro" id="IPR017853">
    <property type="entry name" value="GH"/>
</dbReference>
<dbReference type="EMBL" id="JXLC01000023">
    <property type="protein sequence ID" value="OJG89325.1"/>
    <property type="molecule type" value="Genomic_DNA"/>
</dbReference>
<dbReference type="InterPro" id="IPR026891">
    <property type="entry name" value="Fn3-like"/>
</dbReference>